<dbReference type="PANTHER" id="PTHR43179">
    <property type="entry name" value="RHAMNOSYLTRANSFERASE WBBL"/>
    <property type="match status" value="1"/>
</dbReference>
<dbReference type="Gene3D" id="3.90.550.10">
    <property type="entry name" value="Spore Coat Polysaccharide Biosynthesis Protein SpsA, Chain A"/>
    <property type="match status" value="1"/>
</dbReference>
<dbReference type="InterPro" id="IPR029044">
    <property type="entry name" value="Nucleotide-diphossugar_trans"/>
</dbReference>
<organism evidence="5 6">
    <name type="scientific">Ekhidna lutea</name>
    <dbReference type="NCBI Taxonomy" id="447679"/>
    <lineage>
        <taxon>Bacteria</taxon>
        <taxon>Pseudomonadati</taxon>
        <taxon>Bacteroidota</taxon>
        <taxon>Cytophagia</taxon>
        <taxon>Cytophagales</taxon>
        <taxon>Reichenbachiellaceae</taxon>
        <taxon>Ekhidna</taxon>
    </lineage>
</organism>
<evidence type="ECO:0000256" key="1">
    <source>
        <dbReference type="ARBA" id="ARBA00006739"/>
    </source>
</evidence>
<evidence type="ECO:0000313" key="6">
    <source>
        <dbReference type="Proteomes" id="UP000198393"/>
    </source>
</evidence>
<dbReference type="SUPFAM" id="SSF53448">
    <property type="entry name" value="Nucleotide-diphospho-sugar transferases"/>
    <property type="match status" value="1"/>
</dbReference>
<gene>
    <name evidence="5" type="ORF">SAMN05421640_3253</name>
</gene>
<keyword evidence="6" id="KW-1185">Reference proteome</keyword>
<evidence type="ECO:0000256" key="2">
    <source>
        <dbReference type="ARBA" id="ARBA00022676"/>
    </source>
</evidence>
<dbReference type="OrthoDB" id="9771846at2"/>
<evidence type="ECO:0000256" key="3">
    <source>
        <dbReference type="ARBA" id="ARBA00022679"/>
    </source>
</evidence>
<reference evidence="5 6" key="1">
    <citation type="submission" date="2017-06" db="EMBL/GenBank/DDBJ databases">
        <authorList>
            <person name="Kim H.J."/>
            <person name="Triplett B.A."/>
        </authorList>
    </citation>
    <scope>NUCLEOTIDE SEQUENCE [LARGE SCALE GENOMIC DNA]</scope>
    <source>
        <strain evidence="5 6">DSM 19307</strain>
    </source>
</reference>
<dbReference type="EMBL" id="FZPD01000005">
    <property type="protein sequence ID" value="SNT29497.1"/>
    <property type="molecule type" value="Genomic_DNA"/>
</dbReference>
<dbReference type="AlphaFoldDB" id="A0A239LFR7"/>
<comment type="similarity">
    <text evidence="1">Belongs to the glycosyltransferase 2 family.</text>
</comment>
<dbReference type="Pfam" id="PF00535">
    <property type="entry name" value="Glycos_transf_2"/>
    <property type="match status" value="1"/>
</dbReference>
<dbReference type="CDD" id="cd04186">
    <property type="entry name" value="GT_2_like_c"/>
    <property type="match status" value="1"/>
</dbReference>
<dbReference type="RefSeq" id="WP_089357920.1">
    <property type="nucleotide sequence ID" value="NZ_FZPD01000005.1"/>
</dbReference>
<sequence length="328" mass="37218">MATTAVVILNYNGKDYLEKFLPTVINHSTEAEIIVADNASTDDSISFLQSHFPQIKLITLDKNHGYAGGYNEALKQVHADYFLLLNSDVEVTENWLPPLIQFLEENDDYAACQPKIKDYNHKSLFEYAGACGGFIDLLGYPYCRGRIFNHLEADSGQYNEQIDIFWSSGACMLIRSKTFIETGGFDRDFFAHMEEIDLCWRIHSLDFKIKSIPSSTVYHVGGGTLAKGSPFKTYLNFRNGLYLLIKNLPLAKLILSLPPRIVLDWVAAFKFMIGGELAHSLAIFKAHIAVLFNLIKTIRKRTVTSSPSVLKLIVFDYFFRGKRKFDQL</sequence>
<feature type="domain" description="Glycosyltransferase 2-like" evidence="4">
    <location>
        <begin position="6"/>
        <end position="119"/>
    </location>
</feature>
<keyword evidence="2" id="KW-0328">Glycosyltransferase</keyword>
<name>A0A239LFR7_EKHLU</name>
<dbReference type="PANTHER" id="PTHR43179:SF12">
    <property type="entry name" value="GALACTOFURANOSYLTRANSFERASE GLFT2"/>
    <property type="match status" value="1"/>
</dbReference>
<dbReference type="Proteomes" id="UP000198393">
    <property type="component" value="Unassembled WGS sequence"/>
</dbReference>
<dbReference type="GO" id="GO:0016757">
    <property type="term" value="F:glycosyltransferase activity"/>
    <property type="evidence" value="ECO:0007669"/>
    <property type="project" value="UniProtKB-KW"/>
</dbReference>
<protein>
    <recommendedName>
        <fullName evidence="4">Glycosyltransferase 2-like domain-containing protein</fullName>
    </recommendedName>
</protein>
<dbReference type="InterPro" id="IPR001173">
    <property type="entry name" value="Glyco_trans_2-like"/>
</dbReference>
<evidence type="ECO:0000259" key="4">
    <source>
        <dbReference type="Pfam" id="PF00535"/>
    </source>
</evidence>
<evidence type="ECO:0000313" key="5">
    <source>
        <dbReference type="EMBL" id="SNT29497.1"/>
    </source>
</evidence>
<keyword evidence="3" id="KW-0808">Transferase</keyword>
<accession>A0A239LFR7</accession>
<proteinExistence type="inferred from homology"/>